<keyword evidence="2" id="KW-1185">Reference proteome</keyword>
<protein>
    <submittedName>
        <fullName evidence="1">Uncharacterized protein</fullName>
    </submittedName>
</protein>
<name>A0A835N392_9ROSI</name>
<gene>
    <name evidence="1" type="ORF">SADUNF_Sadunf03G0046100</name>
</gene>
<dbReference type="AlphaFoldDB" id="A0A835N392"/>
<reference evidence="1 2" key="1">
    <citation type="submission" date="2020-10" db="EMBL/GenBank/DDBJ databases">
        <title>Plant Genome Project.</title>
        <authorList>
            <person name="Zhang R.-G."/>
        </authorList>
    </citation>
    <scope>NUCLEOTIDE SEQUENCE [LARGE SCALE GENOMIC DNA]</scope>
    <source>
        <strain evidence="1">FAFU-HL-1</strain>
        <tissue evidence="1">Leaf</tissue>
    </source>
</reference>
<proteinExistence type="predicted"/>
<evidence type="ECO:0000313" key="1">
    <source>
        <dbReference type="EMBL" id="KAF9685356.1"/>
    </source>
</evidence>
<dbReference type="EMBL" id="JADGMS010000003">
    <property type="protein sequence ID" value="KAF9685356.1"/>
    <property type="molecule type" value="Genomic_DNA"/>
</dbReference>
<comment type="caution">
    <text evidence="1">The sequence shown here is derived from an EMBL/GenBank/DDBJ whole genome shotgun (WGS) entry which is preliminary data.</text>
</comment>
<evidence type="ECO:0000313" key="2">
    <source>
        <dbReference type="Proteomes" id="UP000657918"/>
    </source>
</evidence>
<organism evidence="1 2">
    <name type="scientific">Salix dunnii</name>
    <dbReference type="NCBI Taxonomy" id="1413687"/>
    <lineage>
        <taxon>Eukaryota</taxon>
        <taxon>Viridiplantae</taxon>
        <taxon>Streptophyta</taxon>
        <taxon>Embryophyta</taxon>
        <taxon>Tracheophyta</taxon>
        <taxon>Spermatophyta</taxon>
        <taxon>Magnoliopsida</taxon>
        <taxon>eudicotyledons</taxon>
        <taxon>Gunneridae</taxon>
        <taxon>Pentapetalae</taxon>
        <taxon>rosids</taxon>
        <taxon>fabids</taxon>
        <taxon>Malpighiales</taxon>
        <taxon>Salicaceae</taxon>
        <taxon>Saliceae</taxon>
        <taxon>Salix</taxon>
    </lineage>
</organism>
<accession>A0A835N392</accession>
<dbReference type="Proteomes" id="UP000657918">
    <property type="component" value="Unassembled WGS sequence"/>
</dbReference>
<sequence length="75" mass="8326">MTSFHQACKSGFGIICRNDKGKVKDGRAAPMVVLDDRTTGSDFREPTQVIVETYSSSTLLKAFEFEQDIELGHSQ</sequence>